<feature type="compositionally biased region" description="Basic residues" evidence="1">
    <location>
        <begin position="8"/>
        <end position="18"/>
    </location>
</feature>
<evidence type="ECO:0000313" key="3">
    <source>
        <dbReference type="Proteomes" id="UP000027138"/>
    </source>
</evidence>
<reference evidence="2 3" key="1">
    <citation type="journal article" date="2014" name="PLoS ONE">
        <title>Global Analysis of Gene Expression Profiles in Physic Nut (Jatropha curcas L.) Seedlings Exposed to Salt Stress.</title>
        <authorList>
            <person name="Zhang L."/>
            <person name="Zhang C."/>
            <person name="Wu P."/>
            <person name="Chen Y."/>
            <person name="Li M."/>
            <person name="Jiang H."/>
            <person name="Wu G."/>
        </authorList>
    </citation>
    <scope>NUCLEOTIDE SEQUENCE [LARGE SCALE GENOMIC DNA]</scope>
    <source>
        <strain evidence="3">cv. GZQX0401</strain>
        <tissue evidence="2">Young leaves</tissue>
    </source>
</reference>
<name>A0A067JLY4_JATCU</name>
<proteinExistence type="predicted"/>
<keyword evidence="3" id="KW-1185">Reference proteome</keyword>
<evidence type="ECO:0000256" key="1">
    <source>
        <dbReference type="SAM" id="MobiDB-lite"/>
    </source>
</evidence>
<evidence type="ECO:0000313" key="2">
    <source>
        <dbReference type="EMBL" id="KDP24897.1"/>
    </source>
</evidence>
<accession>A0A067JLY4</accession>
<dbReference type="AlphaFoldDB" id="A0A067JLY4"/>
<organism evidence="2 3">
    <name type="scientific">Jatropha curcas</name>
    <name type="common">Barbados nut</name>
    <dbReference type="NCBI Taxonomy" id="180498"/>
    <lineage>
        <taxon>Eukaryota</taxon>
        <taxon>Viridiplantae</taxon>
        <taxon>Streptophyta</taxon>
        <taxon>Embryophyta</taxon>
        <taxon>Tracheophyta</taxon>
        <taxon>Spermatophyta</taxon>
        <taxon>Magnoliopsida</taxon>
        <taxon>eudicotyledons</taxon>
        <taxon>Gunneridae</taxon>
        <taxon>Pentapetalae</taxon>
        <taxon>rosids</taxon>
        <taxon>fabids</taxon>
        <taxon>Malpighiales</taxon>
        <taxon>Euphorbiaceae</taxon>
        <taxon>Crotonoideae</taxon>
        <taxon>Jatropheae</taxon>
        <taxon>Jatropha</taxon>
    </lineage>
</organism>
<sequence length="77" mass="8662">MTLERQRQARPRRARQHARAIEQGQTHLKVGEEHALSVLSGMPVLLKRGKDHLKVREEHALGVPYSTPVLTTGNFAT</sequence>
<gene>
    <name evidence="2" type="ORF">JCGZ_25159</name>
</gene>
<protein>
    <submittedName>
        <fullName evidence="2">Uncharacterized protein</fullName>
    </submittedName>
</protein>
<dbReference type="Proteomes" id="UP000027138">
    <property type="component" value="Unassembled WGS sequence"/>
</dbReference>
<dbReference type="EMBL" id="KK915031">
    <property type="protein sequence ID" value="KDP24897.1"/>
    <property type="molecule type" value="Genomic_DNA"/>
</dbReference>
<feature type="region of interest" description="Disordered" evidence="1">
    <location>
        <begin position="1"/>
        <end position="20"/>
    </location>
</feature>